<evidence type="ECO:0000256" key="3">
    <source>
        <dbReference type="ARBA" id="ARBA00022741"/>
    </source>
</evidence>
<comment type="caution">
    <text evidence="9">The sequence shown here is derived from an EMBL/GenBank/DDBJ whole genome shotgun (WGS) entry which is preliminary data.</text>
</comment>
<dbReference type="Proteomes" id="UP000295345">
    <property type="component" value="Unassembled WGS sequence"/>
</dbReference>
<evidence type="ECO:0000259" key="8">
    <source>
        <dbReference type="Pfam" id="PF02224"/>
    </source>
</evidence>
<gene>
    <name evidence="9" type="ORF">E1283_03675</name>
</gene>
<dbReference type="GO" id="GO:0006139">
    <property type="term" value="P:nucleobase-containing compound metabolic process"/>
    <property type="evidence" value="ECO:0007669"/>
    <property type="project" value="InterPro"/>
</dbReference>
<dbReference type="InterPro" id="IPR027417">
    <property type="entry name" value="P-loop_NTPase"/>
</dbReference>
<dbReference type="Pfam" id="PF02224">
    <property type="entry name" value="Cytidylate_kin"/>
    <property type="match status" value="1"/>
</dbReference>
<evidence type="ECO:0000256" key="1">
    <source>
        <dbReference type="ARBA" id="ARBA00012906"/>
    </source>
</evidence>
<dbReference type="SUPFAM" id="SSF52540">
    <property type="entry name" value="P-loop containing nucleoside triphosphate hydrolases"/>
    <property type="match status" value="1"/>
</dbReference>
<comment type="catalytic activity">
    <reaction evidence="6">
        <text>dCMP + ATP = dCDP + ADP</text>
        <dbReference type="Rhea" id="RHEA:25094"/>
        <dbReference type="ChEBI" id="CHEBI:30616"/>
        <dbReference type="ChEBI" id="CHEBI:57566"/>
        <dbReference type="ChEBI" id="CHEBI:58593"/>
        <dbReference type="ChEBI" id="CHEBI:456216"/>
        <dbReference type="EC" id="2.7.4.25"/>
    </reaction>
</comment>
<evidence type="ECO:0000256" key="5">
    <source>
        <dbReference type="ARBA" id="ARBA00022840"/>
    </source>
</evidence>
<evidence type="ECO:0000256" key="4">
    <source>
        <dbReference type="ARBA" id="ARBA00022777"/>
    </source>
</evidence>
<protein>
    <recommendedName>
        <fullName evidence="1">(d)CMP kinase</fullName>
        <ecNumber evidence="1">2.7.4.25</ecNumber>
    </recommendedName>
</protein>
<dbReference type="Gene3D" id="3.40.50.300">
    <property type="entry name" value="P-loop containing nucleotide triphosphate hydrolases"/>
    <property type="match status" value="1"/>
</dbReference>
<keyword evidence="4" id="KW-0418">Kinase</keyword>
<keyword evidence="5" id="KW-0067">ATP-binding</keyword>
<dbReference type="AlphaFoldDB" id="A0A4R4TSM3"/>
<sequence length="467" mass="49445">MCQGDAVARRPGECVTGHRAGWWPCSGRGARRGDEGRVGAPAGWRTPVTAAARVICVDGPNGVGKTAVARGLAARLGWRWLSVGMVYRALGLVGATSMSAPEIVVDFVRAADGVNDPVVRVGDQTFTEGKLAGSRTANAAASLGASAAWQTRVNAALRGALRDGGLVVEGRAAREIFPEALLAVYLWADRAERARRTAAVDGSALDPARESGDRHRALEALRVRPGALVWNSTRFTMGTTVATLAERVAIASGERRFTLAVSGLEREVLRDGVRCVPYGALDADAHLVTPRGTEPGTALRSAVAHADVLVAGSDIVSVGTIRGASPTQPLMDATRWPANRWLSSDWLLQHRHFAVPRQVVELCRDPTGALPTLTAPSATVSPGSDVDRVLRGAWWIPQRLAVVPAVDVLPPRQFQGRLAQALHLAQSDPESASLADVRVSRGLEPRTALWFLAAMPESLLSISGEEG</sequence>
<dbReference type="GO" id="GO:0036431">
    <property type="term" value="F:dCMP kinase activity"/>
    <property type="evidence" value="ECO:0007669"/>
    <property type="project" value="InterPro"/>
</dbReference>
<evidence type="ECO:0000256" key="6">
    <source>
        <dbReference type="ARBA" id="ARBA00047615"/>
    </source>
</evidence>
<dbReference type="EMBL" id="SMKI01000023">
    <property type="protein sequence ID" value="TDC79024.1"/>
    <property type="molecule type" value="Genomic_DNA"/>
</dbReference>
<keyword evidence="3" id="KW-0547">Nucleotide-binding</keyword>
<organism evidence="9 10">
    <name type="scientific">Streptomyces hainanensis</name>
    <dbReference type="NCBI Taxonomy" id="402648"/>
    <lineage>
        <taxon>Bacteria</taxon>
        <taxon>Bacillati</taxon>
        <taxon>Actinomycetota</taxon>
        <taxon>Actinomycetes</taxon>
        <taxon>Kitasatosporales</taxon>
        <taxon>Streptomycetaceae</taxon>
        <taxon>Streptomyces</taxon>
    </lineage>
</organism>
<name>A0A4R4TSM3_9ACTN</name>
<evidence type="ECO:0000256" key="2">
    <source>
        <dbReference type="ARBA" id="ARBA00022679"/>
    </source>
</evidence>
<dbReference type="OrthoDB" id="3237545at2"/>
<proteinExistence type="predicted"/>
<evidence type="ECO:0000313" key="9">
    <source>
        <dbReference type="EMBL" id="TDC79024.1"/>
    </source>
</evidence>
<comment type="catalytic activity">
    <reaction evidence="7">
        <text>CMP + ATP = CDP + ADP</text>
        <dbReference type="Rhea" id="RHEA:11600"/>
        <dbReference type="ChEBI" id="CHEBI:30616"/>
        <dbReference type="ChEBI" id="CHEBI:58069"/>
        <dbReference type="ChEBI" id="CHEBI:60377"/>
        <dbReference type="ChEBI" id="CHEBI:456216"/>
        <dbReference type="EC" id="2.7.4.25"/>
    </reaction>
</comment>
<dbReference type="GO" id="GO:0005524">
    <property type="term" value="F:ATP binding"/>
    <property type="evidence" value="ECO:0007669"/>
    <property type="project" value="UniProtKB-KW"/>
</dbReference>
<feature type="domain" description="Cytidylate kinase" evidence="8">
    <location>
        <begin position="55"/>
        <end position="247"/>
    </location>
</feature>
<dbReference type="EC" id="2.7.4.25" evidence="1"/>
<reference evidence="9 10" key="1">
    <citation type="submission" date="2019-03" db="EMBL/GenBank/DDBJ databases">
        <title>Draft genome sequences of novel Actinobacteria.</title>
        <authorList>
            <person name="Sahin N."/>
            <person name="Ay H."/>
            <person name="Saygin H."/>
        </authorList>
    </citation>
    <scope>NUCLEOTIDE SEQUENCE [LARGE SCALE GENOMIC DNA]</scope>
    <source>
        <strain evidence="9 10">DSM 41900</strain>
    </source>
</reference>
<evidence type="ECO:0000256" key="7">
    <source>
        <dbReference type="ARBA" id="ARBA00048478"/>
    </source>
</evidence>
<keyword evidence="10" id="KW-1185">Reference proteome</keyword>
<evidence type="ECO:0000313" key="10">
    <source>
        <dbReference type="Proteomes" id="UP000295345"/>
    </source>
</evidence>
<keyword evidence="2" id="KW-0808">Transferase</keyword>
<accession>A0A4R4TSM3</accession>
<dbReference type="InterPro" id="IPR011994">
    <property type="entry name" value="Cytidylate_kinase_dom"/>
</dbReference>